<dbReference type="AlphaFoldDB" id="A0A3Q9FL36"/>
<comment type="catalytic activity">
    <reaction evidence="1">
        <text>ATP + protein L-histidine = ADP + protein N-phospho-L-histidine.</text>
        <dbReference type="EC" id="2.7.13.3"/>
    </reaction>
</comment>
<evidence type="ECO:0000256" key="8">
    <source>
        <dbReference type="ARBA" id="ARBA00023012"/>
    </source>
</evidence>
<evidence type="ECO:0000256" key="4">
    <source>
        <dbReference type="ARBA" id="ARBA00022679"/>
    </source>
</evidence>
<keyword evidence="8" id="KW-0902">Two-component regulatory system</keyword>
<dbReference type="PROSITE" id="PS50109">
    <property type="entry name" value="HIS_KIN"/>
    <property type="match status" value="1"/>
</dbReference>
<evidence type="ECO:0000259" key="12">
    <source>
        <dbReference type="PROSITE" id="PS50109"/>
    </source>
</evidence>
<evidence type="ECO:0000256" key="11">
    <source>
        <dbReference type="SAM" id="Phobius"/>
    </source>
</evidence>
<dbReference type="RefSeq" id="WP_126614264.1">
    <property type="nucleotide sequence ID" value="NZ_CP034562.1"/>
</dbReference>
<dbReference type="PANTHER" id="PTHR43065">
    <property type="entry name" value="SENSOR HISTIDINE KINASE"/>
    <property type="match status" value="1"/>
</dbReference>
<dbReference type="InterPro" id="IPR036890">
    <property type="entry name" value="HATPase_C_sf"/>
</dbReference>
<keyword evidence="11" id="KW-0472">Membrane</keyword>
<dbReference type="SUPFAM" id="SSF55874">
    <property type="entry name" value="ATPase domain of HSP90 chaperone/DNA topoisomerase II/histidine kinase"/>
    <property type="match status" value="1"/>
</dbReference>
<dbReference type="Pfam" id="PF13181">
    <property type="entry name" value="TPR_8"/>
    <property type="match status" value="2"/>
</dbReference>
<organism evidence="13 14">
    <name type="scientific">Flammeovirga pectinis</name>
    <dbReference type="NCBI Taxonomy" id="2494373"/>
    <lineage>
        <taxon>Bacteria</taxon>
        <taxon>Pseudomonadati</taxon>
        <taxon>Bacteroidota</taxon>
        <taxon>Cytophagia</taxon>
        <taxon>Cytophagales</taxon>
        <taxon>Flammeovirgaceae</taxon>
        <taxon>Flammeovirga</taxon>
    </lineage>
</organism>
<dbReference type="CDD" id="cd00082">
    <property type="entry name" value="HisKA"/>
    <property type="match status" value="1"/>
</dbReference>
<dbReference type="InterPro" id="IPR019734">
    <property type="entry name" value="TPR_rpt"/>
</dbReference>
<dbReference type="EMBL" id="CP034562">
    <property type="protein sequence ID" value="AZQ62601.1"/>
    <property type="molecule type" value="Genomic_DNA"/>
</dbReference>
<evidence type="ECO:0000256" key="5">
    <source>
        <dbReference type="ARBA" id="ARBA00022741"/>
    </source>
</evidence>
<dbReference type="PROSITE" id="PS50005">
    <property type="entry name" value="TPR"/>
    <property type="match status" value="1"/>
</dbReference>
<accession>A0A3Q9FL36</accession>
<keyword evidence="14" id="KW-1185">Reference proteome</keyword>
<dbReference type="PANTHER" id="PTHR43065:SF10">
    <property type="entry name" value="PEROXIDE STRESS-ACTIVATED HISTIDINE KINASE MAK3"/>
    <property type="match status" value="1"/>
</dbReference>
<dbReference type="OrthoDB" id="9806995at2"/>
<evidence type="ECO:0000256" key="2">
    <source>
        <dbReference type="ARBA" id="ARBA00012438"/>
    </source>
</evidence>
<feature type="repeat" description="TPR" evidence="9">
    <location>
        <begin position="161"/>
        <end position="194"/>
    </location>
</feature>
<dbReference type="InterPro" id="IPR003661">
    <property type="entry name" value="HisK_dim/P_dom"/>
</dbReference>
<keyword evidence="11" id="KW-0812">Transmembrane</keyword>
<keyword evidence="10" id="KW-0175">Coiled coil</keyword>
<dbReference type="GO" id="GO:0000155">
    <property type="term" value="F:phosphorelay sensor kinase activity"/>
    <property type="evidence" value="ECO:0007669"/>
    <property type="project" value="InterPro"/>
</dbReference>
<protein>
    <recommendedName>
        <fullName evidence="2">histidine kinase</fullName>
        <ecNumber evidence="2">2.7.13.3</ecNumber>
    </recommendedName>
</protein>
<keyword evidence="4" id="KW-0808">Transferase</keyword>
<evidence type="ECO:0000256" key="9">
    <source>
        <dbReference type="PROSITE-ProRule" id="PRU00339"/>
    </source>
</evidence>
<dbReference type="SUPFAM" id="SSF48452">
    <property type="entry name" value="TPR-like"/>
    <property type="match status" value="2"/>
</dbReference>
<dbReference type="GO" id="GO:0005524">
    <property type="term" value="F:ATP binding"/>
    <property type="evidence" value="ECO:0007669"/>
    <property type="project" value="UniProtKB-KW"/>
</dbReference>
<evidence type="ECO:0000256" key="6">
    <source>
        <dbReference type="ARBA" id="ARBA00022777"/>
    </source>
</evidence>
<dbReference type="Pfam" id="PF13424">
    <property type="entry name" value="TPR_12"/>
    <property type="match status" value="1"/>
</dbReference>
<reference evidence="13 14" key="1">
    <citation type="submission" date="2018-12" db="EMBL/GenBank/DDBJ databases">
        <title>Flammeovirga pectinis sp. nov., isolated from the gut of the Korean scallop, Patinopecten yessoensis.</title>
        <authorList>
            <person name="Bae J.-W."/>
            <person name="Jeong Y.-S."/>
            <person name="Kang W."/>
        </authorList>
    </citation>
    <scope>NUCLEOTIDE SEQUENCE [LARGE SCALE GENOMIC DNA]</scope>
    <source>
        <strain evidence="13 14">L12M1</strain>
    </source>
</reference>
<dbReference type="SMART" id="SM00028">
    <property type="entry name" value="TPR"/>
    <property type="match status" value="5"/>
</dbReference>
<evidence type="ECO:0000256" key="1">
    <source>
        <dbReference type="ARBA" id="ARBA00000085"/>
    </source>
</evidence>
<dbReference type="InterPro" id="IPR011990">
    <property type="entry name" value="TPR-like_helical_dom_sf"/>
</dbReference>
<evidence type="ECO:0000256" key="10">
    <source>
        <dbReference type="SAM" id="Coils"/>
    </source>
</evidence>
<dbReference type="Gene3D" id="1.10.287.130">
    <property type="match status" value="1"/>
</dbReference>
<evidence type="ECO:0000313" key="14">
    <source>
        <dbReference type="Proteomes" id="UP000267268"/>
    </source>
</evidence>
<keyword evidence="6" id="KW-0418">Kinase</keyword>
<keyword evidence="3" id="KW-0597">Phosphoprotein</keyword>
<evidence type="ECO:0000256" key="7">
    <source>
        <dbReference type="ARBA" id="ARBA00022840"/>
    </source>
</evidence>
<dbReference type="KEGG" id="fll:EI427_10235"/>
<sequence>MNNFYTLFFLFYLSTLSICVGQQANVDELKIQLANAPKDQKADVLMELMWESRDINPDDAIGYGEEILKITENSKTYSKRPKVLNLIGVACRNKGDYTLALDYYKQALLQADISNDTVQKGYAYINIGQLYHFQGNQYKALKNMKEALLVSNKINDLEMSGYCYMNLGDIQLSNGHYELALENYKKSLVVRDKTNNIQGRAATLKSIGDAYLSAGNPFYARNEFQKALKISNEIDYNSIQYSCKAAIGDTYFYSSEDSLDDALRYYQEAYRGFVKIKSPLQQAKVLEKIAKIYLVQGRLNRAIQYSEKGLTIAENLPALHEALLLTTILSKAYEKRGDIHNQNEYLKKQLYYLYLYQDAEQARKTQMLENSIQMASKEKEIDQLHQNNSLAKNKIKNQEYFIIAFFILLLLLGAVIYLINNKRKRIHEFSIKLKEKAREINQQKTIIDQKAVEEHELNMQLVEKNKELENSLEQTQMMHKQLEKSEKLALVGQMMAVVAHEINNPTNFISNNITPIGENLKEVFEIIKDQDVANKDEVLEDIEESILLLEGIEDGVKRIIEISSDLKNVVRNNNGHALPFDINENLENVSNLIYKKYKYDEIEVIKEYQSDLPEITCLGGKISQVFINLIDNAFQAVKENSTDVKMITINTELRKKNICISISDTGGGIKDADHLFEAFYTTKKEGLGIGLMICKRIVQKHNGSLGAFNNQKGGATFTIQLPLEYIDKND</sequence>
<evidence type="ECO:0000256" key="3">
    <source>
        <dbReference type="ARBA" id="ARBA00022553"/>
    </source>
</evidence>
<dbReference type="InterPro" id="IPR003594">
    <property type="entry name" value="HATPase_dom"/>
</dbReference>
<dbReference type="SMART" id="SM00387">
    <property type="entry name" value="HATPase_c"/>
    <property type="match status" value="1"/>
</dbReference>
<dbReference type="EC" id="2.7.13.3" evidence="2"/>
<name>A0A3Q9FL36_9BACT</name>
<feature type="transmembrane region" description="Helical" evidence="11">
    <location>
        <begin position="400"/>
        <end position="419"/>
    </location>
</feature>
<keyword evidence="7" id="KW-0067">ATP-binding</keyword>
<dbReference type="InterPro" id="IPR005467">
    <property type="entry name" value="His_kinase_dom"/>
</dbReference>
<keyword evidence="5" id="KW-0547">Nucleotide-binding</keyword>
<evidence type="ECO:0000313" key="13">
    <source>
        <dbReference type="EMBL" id="AZQ62601.1"/>
    </source>
</evidence>
<dbReference type="Gene3D" id="1.25.40.10">
    <property type="entry name" value="Tetratricopeptide repeat domain"/>
    <property type="match status" value="2"/>
</dbReference>
<dbReference type="Gene3D" id="3.30.565.10">
    <property type="entry name" value="Histidine kinase-like ATPase, C-terminal domain"/>
    <property type="match status" value="1"/>
</dbReference>
<dbReference type="Pfam" id="PF02518">
    <property type="entry name" value="HATPase_c"/>
    <property type="match status" value="1"/>
</dbReference>
<dbReference type="InterPro" id="IPR004358">
    <property type="entry name" value="Sig_transdc_His_kin-like_C"/>
</dbReference>
<dbReference type="Proteomes" id="UP000267268">
    <property type="component" value="Chromosome 1"/>
</dbReference>
<keyword evidence="9" id="KW-0802">TPR repeat</keyword>
<proteinExistence type="predicted"/>
<keyword evidence="11" id="KW-1133">Transmembrane helix</keyword>
<feature type="domain" description="Histidine kinase" evidence="12">
    <location>
        <begin position="497"/>
        <end position="725"/>
    </location>
</feature>
<feature type="coiled-coil region" evidence="10">
    <location>
        <begin position="454"/>
        <end position="485"/>
    </location>
</feature>
<gene>
    <name evidence="13" type="ORF">EI427_10235</name>
</gene>
<dbReference type="PRINTS" id="PR00344">
    <property type="entry name" value="BCTRLSENSOR"/>
</dbReference>